<dbReference type="EMBL" id="RBZP01000009">
    <property type="protein sequence ID" value="RKQ32611.1"/>
    <property type="molecule type" value="Genomic_DNA"/>
</dbReference>
<keyword evidence="2" id="KW-1185">Reference proteome</keyword>
<dbReference type="OrthoDB" id="9781413at2"/>
<dbReference type="PANTHER" id="PTHR10000:SF23">
    <property type="entry name" value="5-AMINO-6-(5-PHOSPHO-D-RIBITYLAMINO)URACIL PHOSPHATASE YITU"/>
    <property type="match status" value="1"/>
</dbReference>
<dbReference type="Gene3D" id="3.30.1240.10">
    <property type="match status" value="1"/>
</dbReference>
<gene>
    <name evidence="1" type="ORF">D8M06_11775</name>
</gene>
<reference evidence="1 2" key="1">
    <citation type="journal article" date="2016" name="Int. J. Syst. Evol. Microbiol.">
        <title>Oceanobacillus halophilus sp. nov., a novel moderately halophilic bacterium from a hypersaline lake.</title>
        <authorList>
            <person name="Amoozegar M.A."/>
            <person name="Bagheri M."/>
            <person name="Makhdoumi A."/>
            <person name="Nikou M.M."/>
            <person name="Fazeli S.A.S."/>
            <person name="Schumann P."/>
            <person name="Sproer C."/>
            <person name="Sanchez-Porro C."/>
            <person name="Ventosa A."/>
        </authorList>
    </citation>
    <scope>NUCLEOTIDE SEQUENCE [LARGE SCALE GENOMIC DNA]</scope>
    <source>
        <strain evidence="1 2">DSM 23996</strain>
    </source>
</reference>
<organism evidence="1 2">
    <name type="scientific">Oceanobacillus halophilus</name>
    <dbReference type="NCBI Taxonomy" id="930130"/>
    <lineage>
        <taxon>Bacteria</taxon>
        <taxon>Bacillati</taxon>
        <taxon>Bacillota</taxon>
        <taxon>Bacilli</taxon>
        <taxon>Bacillales</taxon>
        <taxon>Bacillaceae</taxon>
        <taxon>Oceanobacillus</taxon>
    </lineage>
</organism>
<dbReference type="CDD" id="cd07516">
    <property type="entry name" value="HAD_Pase"/>
    <property type="match status" value="1"/>
</dbReference>
<dbReference type="NCBIfam" id="TIGR01484">
    <property type="entry name" value="HAD-SF-IIB"/>
    <property type="match status" value="1"/>
</dbReference>
<dbReference type="SFLD" id="SFLDG01140">
    <property type="entry name" value="C2.B:_Phosphomannomutase_and_P"/>
    <property type="match status" value="1"/>
</dbReference>
<dbReference type="InterPro" id="IPR023214">
    <property type="entry name" value="HAD_sf"/>
</dbReference>
<dbReference type="InterPro" id="IPR036412">
    <property type="entry name" value="HAD-like_sf"/>
</dbReference>
<dbReference type="SFLD" id="SFLDS00003">
    <property type="entry name" value="Haloacid_Dehalogenase"/>
    <property type="match status" value="1"/>
</dbReference>
<dbReference type="PANTHER" id="PTHR10000">
    <property type="entry name" value="PHOSPHOSERINE PHOSPHATASE"/>
    <property type="match status" value="1"/>
</dbReference>
<dbReference type="AlphaFoldDB" id="A0A494ZZZ4"/>
<dbReference type="GO" id="GO:0005829">
    <property type="term" value="C:cytosol"/>
    <property type="evidence" value="ECO:0007669"/>
    <property type="project" value="TreeGrafter"/>
</dbReference>
<sequence length="294" mass="33588">MKKRHLIALDLDGTLLTDEKEISEFTKQSVLAAMEEGHIVVIATGRPHRASINYYHELGLRTPMVNFNGALIHHPTDKKWDVLHNPMPIRTAKQVIEASYDLDVHNILAEVKDDVYLDQYDERVIQIFQQTKEDPPFTIGSLKNKLKEDPTSLLIYPKEQDILQLRNHLTEYHAELIEHRKWGAPYNVIEIVKKGMNKAVGLQKIAHYFNISKENIIAFGDEDNDLEMIDYAGVGVAMGNAIDELKNVAKHVTHTNEADGIGLFLNEYLNLEKKVGAVPENFQAYNSKDEPYYK</sequence>
<proteinExistence type="predicted"/>
<protein>
    <submittedName>
        <fullName evidence="1">HAD family phosphatase</fullName>
    </submittedName>
</protein>
<dbReference type="GO" id="GO:0016791">
    <property type="term" value="F:phosphatase activity"/>
    <property type="evidence" value="ECO:0007669"/>
    <property type="project" value="UniProtKB-ARBA"/>
</dbReference>
<dbReference type="Pfam" id="PF08282">
    <property type="entry name" value="Hydrolase_3"/>
    <property type="match status" value="1"/>
</dbReference>
<comment type="caution">
    <text evidence="1">The sequence shown here is derived from an EMBL/GenBank/DDBJ whole genome shotgun (WGS) entry which is preliminary data.</text>
</comment>
<dbReference type="SUPFAM" id="SSF56784">
    <property type="entry name" value="HAD-like"/>
    <property type="match status" value="1"/>
</dbReference>
<dbReference type="RefSeq" id="WP_121204608.1">
    <property type="nucleotide sequence ID" value="NZ_RBZP01000009.1"/>
</dbReference>
<dbReference type="InterPro" id="IPR000150">
    <property type="entry name" value="Cof"/>
</dbReference>
<dbReference type="InterPro" id="IPR006379">
    <property type="entry name" value="HAD-SF_hydro_IIB"/>
</dbReference>
<dbReference type="PROSITE" id="PS01228">
    <property type="entry name" value="COF_1"/>
    <property type="match status" value="1"/>
</dbReference>
<dbReference type="NCBIfam" id="TIGR00099">
    <property type="entry name" value="Cof-subfamily"/>
    <property type="match status" value="1"/>
</dbReference>
<evidence type="ECO:0000313" key="2">
    <source>
        <dbReference type="Proteomes" id="UP000269301"/>
    </source>
</evidence>
<dbReference type="Gene3D" id="3.40.50.1000">
    <property type="entry name" value="HAD superfamily/HAD-like"/>
    <property type="match status" value="1"/>
</dbReference>
<name>A0A494ZZZ4_9BACI</name>
<dbReference type="GO" id="GO:0000287">
    <property type="term" value="F:magnesium ion binding"/>
    <property type="evidence" value="ECO:0007669"/>
    <property type="project" value="TreeGrafter"/>
</dbReference>
<accession>A0A494ZZZ4</accession>
<evidence type="ECO:0000313" key="1">
    <source>
        <dbReference type="EMBL" id="RKQ32611.1"/>
    </source>
</evidence>
<dbReference type="Proteomes" id="UP000269301">
    <property type="component" value="Unassembled WGS sequence"/>
</dbReference>